<evidence type="ECO:0000256" key="2">
    <source>
        <dbReference type="ARBA" id="ARBA00022723"/>
    </source>
</evidence>
<evidence type="ECO:0000256" key="5">
    <source>
        <dbReference type="PROSITE-ProRule" id="PRU00288"/>
    </source>
</evidence>
<feature type="compositionally biased region" description="Low complexity" evidence="6">
    <location>
        <begin position="404"/>
        <end position="417"/>
    </location>
</feature>
<protein>
    <submittedName>
        <fullName evidence="8">ArfGap-domain-containing protein</fullName>
    </submittedName>
</protein>
<reference evidence="8 9" key="1">
    <citation type="submission" date="2021-08" db="EMBL/GenBank/DDBJ databases">
        <title>Draft Genome Sequence of Phanerochaete sordida strain YK-624.</title>
        <authorList>
            <person name="Mori T."/>
            <person name="Dohra H."/>
            <person name="Suzuki T."/>
            <person name="Kawagishi H."/>
            <person name="Hirai H."/>
        </authorList>
    </citation>
    <scope>NUCLEOTIDE SEQUENCE [LARGE SCALE GENOMIC DNA]</scope>
    <source>
        <strain evidence="8 9">YK-624</strain>
    </source>
</reference>
<feature type="compositionally biased region" description="Low complexity" evidence="6">
    <location>
        <begin position="435"/>
        <end position="471"/>
    </location>
</feature>
<feature type="domain" description="Arf-GAP" evidence="7">
    <location>
        <begin position="13"/>
        <end position="139"/>
    </location>
</feature>
<proteinExistence type="predicted"/>
<sequence>MSGTNKLAAEKNQRILLELVNQPGNDACADCKARTPRWASHNLGIFICVNCASIHRKMGTHISKVKSLTLDTWTKEQVEHMKQLGNVKCNAKYNPDEKRHPPPTNMIDSERDSELEKFIRAKYEFKTFMKRTSERSSEPLPKVSALAPSSSIDRSAAVAALLGPSRSASSRSSPVAASRPSSMVASSSTAKAPPKSAPPASTSLPSHVSQPASAPALPPRPQDRPASQPLTASASAGALGQTTFGGILANSQPHTVDATLPLQVLAPGSAPLAIPSATPTSYLAAPNPFHNLQSNSAPAFQSSFGQMTGVSPGSVGSGLGVSPSMSMGMSSSFSGTNLSPYQSSPIGGATLSSTPSPNPFSPQALPNATGVNAISVQNSMSGFSHQQQTPFGQSAATPYAQTSQTPFGQPQTPFGQPNQSPFAQPNQSPFGQTAQTPFSQPSFPGQQFSQHPQAQSFAQPQQMQYAQPQPQLHTSAPGNPYLQTPSPYMGAQQVGGSPSPYAQTQPLPQMNAMQQPQQTGFGGTNPFTSWVQQPPQQQGGYGQQWGM</sequence>
<gene>
    <name evidence="8" type="ORF">PsYK624_149530</name>
</gene>
<dbReference type="SUPFAM" id="SSF57863">
    <property type="entry name" value="ArfGap/RecO-like zinc finger"/>
    <property type="match status" value="1"/>
</dbReference>
<feature type="compositionally biased region" description="Polar residues" evidence="6">
    <location>
        <begin position="336"/>
        <end position="355"/>
    </location>
</feature>
<dbReference type="InterPro" id="IPR001164">
    <property type="entry name" value="ArfGAP_dom"/>
</dbReference>
<feature type="compositionally biased region" description="Polar residues" evidence="6">
    <location>
        <begin position="494"/>
        <end position="531"/>
    </location>
</feature>
<feature type="compositionally biased region" description="Polar residues" evidence="6">
    <location>
        <begin position="472"/>
        <end position="486"/>
    </location>
</feature>
<dbReference type="CDD" id="cd08204">
    <property type="entry name" value="ArfGap"/>
    <property type="match status" value="1"/>
</dbReference>
<dbReference type="FunFam" id="1.10.220.150:FF:000009">
    <property type="entry name" value="stromal membrane-associated protein 1 isoform X1"/>
    <property type="match status" value="1"/>
</dbReference>
<feature type="region of interest" description="Disordered" evidence="6">
    <location>
        <begin position="91"/>
        <end position="110"/>
    </location>
</feature>
<feature type="region of interest" description="Disordered" evidence="6">
    <location>
        <begin position="164"/>
        <end position="232"/>
    </location>
</feature>
<feature type="compositionally biased region" description="Polar residues" evidence="6">
    <location>
        <begin position="418"/>
        <end position="434"/>
    </location>
</feature>
<dbReference type="Pfam" id="PF01412">
    <property type="entry name" value="ArfGap"/>
    <property type="match status" value="1"/>
</dbReference>
<organism evidence="8 9">
    <name type="scientific">Phanerochaete sordida</name>
    <dbReference type="NCBI Taxonomy" id="48140"/>
    <lineage>
        <taxon>Eukaryota</taxon>
        <taxon>Fungi</taxon>
        <taxon>Dikarya</taxon>
        <taxon>Basidiomycota</taxon>
        <taxon>Agaricomycotina</taxon>
        <taxon>Agaricomycetes</taxon>
        <taxon>Polyporales</taxon>
        <taxon>Phanerochaetaceae</taxon>
        <taxon>Phanerochaete</taxon>
    </lineage>
</organism>
<dbReference type="InterPro" id="IPR038508">
    <property type="entry name" value="ArfGAP_dom_sf"/>
</dbReference>
<evidence type="ECO:0000256" key="6">
    <source>
        <dbReference type="SAM" id="MobiDB-lite"/>
    </source>
</evidence>
<feature type="compositionally biased region" description="Low complexity" evidence="6">
    <location>
        <begin position="164"/>
        <end position="206"/>
    </location>
</feature>
<dbReference type="PRINTS" id="PR00405">
    <property type="entry name" value="REVINTRACTNG"/>
</dbReference>
<evidence type="ECO:0000313" key="9">
    <source>
        <dbReference type="Proteomes" id="UP000703269"/>
    </source>
</evidence>
<dbReference type="Proteomes" id="UP000703269">
    <property type="component" value="Unassembled WGS sequence"/>
</dbReference>
<dbReference type="InterPro" id="IPR051718">
    <property type="entry name" value="ARF_GTPase-activating"/>
</dbReference>
<dbReference type="PANTHER" id="PTHR45705:SF1">
    <property type="entry name" value="FI20236P1"/>
    <property type="match status" value="1"/>
</dbReference>
<dbReference type="Gene3D" id="1.10.220.150">
    <property type="entry name" value="Arf GTPase activating protein"/>
    <property type="match status" value="1"/>
</dbReference>
<comment type="caution">
    <text evidence="8">The sequence shown here is derived from an EMBL/GenBank/DDBJ whole genome shotgun (WGS) entry which is preliminary data.</text>
</comment>
<dbReference type="SMART" id="SM00105">
    <property type="entry name" value="ArfGap"/>
    <property type="match status" value="1"/>
</dbReference>
<evidence type="ECO:0000256" key="4">
    <source>
        <dbReference type="ARBA" id="ARBA00022833"/>
    </source>
</evidence>
<keyword evidence="9" id="KW-1185">Reference proteome</keyword>
<feature type="compositionally biased region" description="Polar residues" evidence="6">
    <location>
        <begin position="382"/>
        <end position="403"/>
    </location>
</feature>
<keyword evidence="3 5" id="KW-0863">Zinc-finger</keyword>
<dbReference type="GO" id="GO:0008270">
    <property type="term" value="F:zinc ion binding"/>
    <property type="evidence" value="ECO:0007669"/>
    <property type="project" value="UniProtKB-KW"/>
</dbReference>
<feature type="region of interest" description="Disordered" evidence="6">
    <location>
        <begin position="130"/>
        <end position="149"/>
    </location>
</feature>
<name>A0A9P3GMW3_9APHY</name>
<dbReference type="AlphaFoldDB" id="A0A9P3GMW3"/>
<feature type="region of interest" description="Disordered" evidence="6">
    <location>
        <begin position="382"/>
        <end position="547"/>
    </location>
</feature>
<dbReference type="EMBL" id="BPQB01000093">
    <property type="protein sequence ID" value="GJE98718.1"/>
    <property type="molecule type" value="Genomic_DNA"/>
</dbReference>
<dbReference type="OrthoDB" id="10266696at2759"/>
<keyword evidence="4" id="KW-0862">Zinc</keyword>
<dbReference type="GO" id="GO:0005737">
    <property type="term" value="C:cytoplasm"/>
    <property type="evidence" value="ECO:0007669"/>
    <property type="project" value="TreeGrafter"/>
</dbReference>
<dbReference type="InterPro" id="IPR037278">
    <property type="entry name" value="ARFGAP/RecO"/>
</dbReference>
<keyword evidence="2" id="KW-0479">Metal-binding</keyword>
<evidence type="ECO:0000259" key="7">
    <source>
        <dbReference type="PROSITE" id="PS50115"/>
    </source>
</evidence>
<accession>A0A9P3GMW3</accession>
<evidence type="ECO:0000256" key="3">
    <source>
        <dbReference type="ARBA" id="ARBA00022771"/>
    </source>
</evidence>
<evidence type="ECO:0000256" key="1">
    <source>
        <dbReference type="ARBA" id="ARBA00022468"/>
    </source>
</evidence>
<keyword evidence="1" id="KW-0343">GTPase activation</keyword>
<dbReference type="GO" id="GO:0005096">
    <property type="term" value="F:GTPase activator activity"/>
    <property type="evidence" value="ECO:0007669"/>
    <property type="project" value="UniProtKB-KW"/>
</dbReference>
<dbReference type="PROSITE" id="PS50115">
    <property type="entry name" value="ARFGAP"/>
    <property type="match status" value="1"/>
</dbReference>
<dbReference type="PANTHER" id="PTHR45705">
    <property type="entry name" value="FI20236P1"/>
    <property type="match status" value="1"/>
</dbReference>
<feature type="region of interest" description="Disordered" evidence="6">
    <location>
        <begin position="329"/>
        <end position="367"/>
    </location>
</feature>
<evidence type="ECO:0000313" key="8">
    <source>
        <dbReference type="EMBL" id="GJE98718.1"/>
    </source>
</evidence>